<protein>
    <recommendedName>
        <fullName evidence="12">Amino acid adenylation domain-containing protein</fullName>
    </recommendedName>
</protein>
<evidence type="ECO:0000256" key="4">
    <source>
        <dbReference type="ARBA" id="ARBA00022553"/>
    </source>
</evidence>
<dbReference type="Pfam" id="PF00550">
    <property type="entry name" value="PP-binding"/>
    <property type="match status" value="2"/>
</dbReference>
<feature type="compositionally biased region" description="Low complexity" evidence="7">
    <location>
        <begin position="616"/>
        <end position="640"/>
    </location>
</feature>
<dbReference type="Gene3D" id="3.40.50.1820">
    <property type="entry name" value="alpha/beta hydrolase"/>
    <property type="match status" value="1"/>
</dbReference>
<dbReference type="PATRIC" id="fig|943816.4.peg.5214"/>
<dbReference type="SUPFAM" id="SSF52777">
    <property type="entry name" value="CoA-dependent acyltransferases"/>
    <property type="match status" value="2"/>
</dbReference>
<keyword evidence="6" id="KW-0677">Repeat</keyword>
<feature type="region of interest" description="Disordered" evidence="7">
    <location>
        <begin position="733"/>
        <end position="767"/>
    </location>
</feature>
<dbReference type="InterPro" id="IPR023213">
    <property type="entry name" value="CAT-like_dom_sf"/>
</dbReference>
<evidence type="ECO:0000256" key="2">
    <source>
        <dbReference type="ARBA" id="ARBA00004792"/>
    </source>
</evidence>
<evidence type="ECO:0000259" key="8">
    <source>
        <dbReference type="PROSITE" id="PS50075"/>
    </source>
</evidence>
<dbReference type="SUPFAM" id="SSF47336">
    <property type="entry name" value="ACP-like"/>
    <property type="match status" value="2"/>
</dbReference>
<dbReference type="SUPFAM" id="SSF56801">
    <property type="entry name" value="Acetyl-CoA synthetase-like"/>
    <property type="match status" value="1"/>
</dbReference>
<evidence type="ECO:0008006" key="12">
    <source>
        <dbReference type="Google" id="ProtNLM"/>
    </source>
</evidence>
<dbReference type="FunFam" id="2.30.38.10:FF:000001">
    <property type="entry name" value="Non-ribosomal peptide synthetase PvdI"/>
    <property type="match status" value="1"/>
</dbReference>
<keyword evidence="3" id="KW-0596">Phosphopantetheine</keyword>
<dbReference type="Gene3D" id="1.10.1240.100">
    <property type="match status" value="1"/>
</dbReference>
<reference evidence="10 11" key="1">
    <citation type="journal article" date="2016" name="Front. Microbiol.">
        <title>Comparative Genomics Analysis of Streptomyces Species Reveals Their Adaptation to the Marine Environment and Their Diversity at the Genomic Level.</title>
        <authorList>
            <person name="Tian X."/>
            <person name="Zhang Z."/>
            <person name="Yang T."/>
            <person name="Chen M."/>
            <person name="Li J."/>
            <person name="Chen F."/>
            <person name="Yang J."/>
            <person name="Li W."/>
            <person name="Zhang B."/>
            <person name="Zhang Z."/>
            <person name="Wu J."/>
            <person name="Zhang C."/>
            <person name="Long L."/>
            <person name="Xiao J."/>
        </authorList>
    </citation>
    <scope>NUCLEOTIDE SEQUENCE [LARGE SCALE GENOMIC DNA]</scope>
    <source>
        <strain evidence="10 11">SCSIO M10379</strain>
    </source>
</reference>
<name>A0A1E7KD53_9ACTN</name>
<evidence type="ECO:0000256" key="1">
    <source>
        <dbReference type="ARBA" id="ARBA00001957"/>
    </source>
</evidence>
<evidence type="ECO:0000256" key="5">
    <source>
        <dbReference type="ARBA" id="ARBA00022679"/>
    </source>
</evidence>
<dbReference type="InterPro" id="IPR000873">
    <property type="entry name" value="AMP-dep_synth/lig_dom"/>
</dbReference>
<dbReference type="InterPro" id="IPR009081">
    <property type="entry name" value="PP-bd_ACP"/>
</dbReference>
<evidence type="ECO:0000313" key="11">
    <source>
        <dbReference type="Proteomes" id="UP000175829"/>
    </source>
</evidence>
<dbReference type="Pfam" id="PF00668">
    <property type="entry name" value="Condensation"/>
    <property type="match status" value="1"/>
</dbReference>
<dbReference type="GO" id="GO:0017000">
    <property type="term" value="P:antibiotic biosynthetic process"/>
    <property type="evidence" value="ECO:0007669"/>
    <property type="project" value="UniProtKB-ARBA"/>
</dbReference>
<evidence type="ECO:0000313" key="10">
    <source>
        <dbReference type="EMBL" id="OEV01856.1"/>
    </source>
</evidence>
<dbReference type="InterPro" id="IPR036736">
    <property type="entry name" value="ACP-like_sf"/>
</dbReference>
<keyword evidence="5" id="KW-0808">Transferase</keyword>
<dbReference type="PANTHER" id="PTHR45527:SF1">
    <property type="entry name" value="FATTY ACID SYNTHASE"/>
    <property type="match status" value="1"/>
</dbReference>
<dbReference type="InterPro" id="IPR045851">
    <property type="entry name" value="AMP-bd_C_sf"/>
</dbReference>
<dbReference type="GO" id="GO:0016747">
    <property type="term" value="F:acyltransferase activity, transferring groups other than amino-acyl groups"/>
    <property type="evidence" value="ECO:0007669"/>
    <property type="project" value="UniProtKB-ARBA"/>
</dbReference>
<feature type="compositionally biased region" description="Polar residues" evidence="7">
    <location>
        <begin position="594"/>
        <end position="605"/>
    </location>
</feature>
<dbReference type="EMBL" id="LJGV01000021">
    <property type="protein sequence ID" value="OEV01856.1"/>
    <property type="molecule type" value="Genomic_DNA"/>
</dbReference>
<dbReference type="InterPro" id="IPR014030">
    <property type="entry name" value="Ketoacyl_synth_N"/>
</dbReference>
<comment type="pathway">
    <text evidence="2">Antibiotic biosynthesis.</text>
</comment>
<proteinExistence type="predicted"/>
<feature type="domain" description="Ketosynthase family 3 (KS3)" evidence="9">
    <location>
        <begin position="1"/>
        <end position="416"/>
    </location>
</feature>
<dbReference type="Pfam" id="PF00109">
    <property type="entry name" value="ketoacyl-synt"/>
    <property type="match status" value="1"/>
</dbReference>
<evidence type="ECO:0000259" key="9">
    <source>
        <dbReference type="PROSITE" id="PS52004"/>
    </source>
</evidence>
<feature type="domain" description="Carrier" evidence="8">
    <location>
        <begin position="658"/>
        <end position="734"/>
    </location>
</feature>
<feature type="region of interest" description="Disordered" evidence="7">
    <location>
        <begin position="594"/>
        <end position="663"/>
    </location>
</feature>
<dbReference type="Pfam" id="PF00501">
    <property type="entry name" value="AMP-binding"/>
    <property type="match status" value="1"/>
</dbReference>
<dbReference type="InterPro" id="IPR010071">
    <property type="entry name" value="AA_adenyl_dom"/>
</dbReference>
<dbReference type="Proteomes" id="UP000175829">
    <property type="component" value="Unassembled WGS sequence"/>
</dbReference>
<dbReference type="SMART" id="SM00825">
    <property type="entry name" value="PKS_KS"/>
    <property type="match status" value="1"/>
</dbReference>
<dbReference type="InterPro" id="IPR042099">
    <property type="entry name" value="ANL_N_sf"/>
</dbReference>
<dbReference type="CDD" id="cd17643">
    <property type="entry name" value="A_NRPS_Cytc1-like"/>
    <property type="match status" value="1"/>
</dbReference>
<gene>
    <name evidence="10" type="ORF">AN217_00685</name>
</gene>
<evidence type="ECO:0000256" key="6">
    <source>
        <dbReference type="ARBA" id="ARBA00022737"/>
    </source>
</evidence>
<dbReference type="GO" id="GO:0043041">
    <property type="term" value="P:amino acid activation for nonribosomal peptide biosynthetic process"/>
    <property type="evidence" value="ECO:0007669"/>
    <property type="project" value="TreeGrafter"/>
</dbReference>
<feature type="domain" description="Carrier" evidence="8">
    <location>
        <begin position="1789"/>
        <end position="1866"/>
    </location>
</feature>
<dbReference type="Gene3D" id="1.10.1200.10">
    <property type="entry name" value="ACP-like"/>
    <property type="match status" value="1"/>
</dbReference>
<dbReference type="Gene3D" id="3.40.47.10">
    <property type="match status" value="1"/>
</dbReference>
<dbReference type="PROSITE" id="PS00012">
    <property type="entry name" value="PHOSPHOPANTETHEINE"/>
    <property type="match status" value="1"/>
</dbReference>
<dbReference type="Pfam" id="PF13193">
    <property type="entry name" value="AMP-binding_C"/>
    <property type="match status" value="1"/>
</dbReference>
<dbReference type="CDD" id="cd00833">
    <property type="entry name" value="PKS"/>
    <property type="match status" value="1"/>
</dbReference>
<dbReference type="Gene3D" id="3.30.300.30">
    <property type="match status" value="1"/>
</dbReference>
<organism evidence="10 11">
    <name type="scientific">Streptomyces qinglanensis</name>
    <dbReference type="NCBI Taxonomy" id="943816"/>
    <lineage>
        <taxon>Bacteria</taxon>
        <taxon>Bacillati</taxon>
        <taxon>Actinomycetota</taxon>
        <taxon>Actinomycetes</taxon>
        <taxon>Kitasatosporales</taxon>
        <taxon>Streptomycetaceae</taxon>
        <taxon>Streptomyces</taxon>
    </lineage>
</organism>
<comment type="cofactor">
    <cofactor evidence="1">
        <name>pantetheine 4'-phosphate</name>
        <dbReference type="ChEBI" id="CHEBI:47942"/>
    </cofactor>
</comment>
<dbReference type="Gene3D" id="3.30.559.10">
    <property type="entry name" value="Chloramphenicol acetyltransferase-like domain"/>
    <property type="match status" value="1"/>
</dbReference>
<dbReference type="PROSITE" id="PS50075">
    <property type="entry name" value="CARRIER"/>
    <property type="match status" value="2"/>
</dbReference>
<dbReference type="PROSITE" id="PS52004">
    <property type="entry name" value="KS3_2"/>
    <property type="match status" value="1"/>
</dbReference>
<dbReference type="InterPro" id="IPR020841">
    <property type="entry name" value="PKS_Beta-ketoAc_synthase_dom"/>
</dbReference>
<keyword evidence="4" id="KW-0597">Phosphoprotein</keyword>
<dbReference type="InterPro" id="IPR029058">
    <property type="entry name" value="AB_hydrolase_fold"/>
</dbReference>
<dbReference type="Gene3D" id="3.40.50.12780">
    <property type="entry name" value="N-terminal domain of ligase-like"/>
    <property type="match status" value="1"/>
</dbReference>
<dbReference type="FunFam" id="3.40.50.980:FF:000001">
    <property type="entry name" value="Non-ribosomal peptide synthetase"/>
    <property type="match status" value="1"/>
</dbReference>
<comment type="caution">
    <text evidence="10">The sequence shown here is derived from an EMBL/GenBank/DDBJ whole genome shotgun (WGS) entry which is preliminary data.</text>
</comment>
<dbReference type="SUPFAM" id="SSF53901">
    <property type="entry name" value="Thiolase-like"/>
    <property type="match status" value="1"/>
</dbReference>
<dbReference type="InterPro" id="IPR016039">
    <property type="entry name" value="Thiolase-like"/>
</dbReference>
<dbReference type="GO" id="GO:0005737">
    <property type="term" value="C:cytoplasm"/>
    <property type="evidence" value="ECO:0007669"/>
    <property type="project" value="TreeGrafter"/>
</dbReference>
<dbReference type="InterPro" id="IPR020806">
    <property type="entry name" value="PKS_PP-bd"/>
</dbReference>
<dbReference type="GO" id="GO:0044550">
    <property type="term" value="P:secondary metabolite biosynthetic process"/>
    <property type="evidence" value="ECO:0007669"/>
    <property type="project" value="TreeGrafter"/>
</dbReference>
<dbReference type="InterPro" id="IPR001242">
    <property type="entry name" value="Condensation_dom"/>
</dbReference>
<dbReference type="InterPro" id="IPR020845">
    <property type="entry name" value="AMP-binding_CS"/>
</dbReference>
<accession>A0A1E7KD53</accession>
<sequence length="1909" mass="203151">MDVAVIGLTGRYPRSEDLDSFWEHLRNGRDCVTEPPADRWQEGRPTGAWGGFVDGIDRFDPALFDISPREAALMDPQQRLFLETVWELLEGCGVTQESIEEQYERRVGVYVGAAYQLYRADASSDPVSAALTSTASYNLIANRVSHFFGLEGPSLAVDSMCTSSAMAVHLACADLLRGESGLAIAGGVNLATHPDKFLGLSEMGLLGSHPGSRSFRDGDGYLPAEAVGALLLKPLDAALRDGDTVHAVVKGTASLHSGRAGGFLTPSRRAQVTVMNRALERAGAEPESIGYVESAANGAAMSDEIEMSALREVFAGVPEPLPVGSVKSNVGHPEAASGVAQLTKVALQLRHGELAPLAATGEPNPDLALDRGPLALCEELTPWPERWDAQGRRVARRALINSVAAGGSHVSLVVEAPPQSVAETPDTTAAGPQLVVVSARDRARLRGAVRRLEEYLGSSGTAADLADVAYTLQVGREPMPERFAVVADGVEELRGALAGYLAAPDGSVSPDTAPVYTGSAADGGAGPLLTMLDGAPGAAFLSALVADGDLARIAELWVNGARIPWRRLHPRSRRLLSLPGTAFERGSYWLGSTGATAHTGPSSASAPEPGRPDAPEPAAAATVPGPAVPEPAAAGPGTAASLRRQPEAAERAEGTEGQKTAEREAVVLETCAELLGFRPEDLGPADSFLALGGHSLLAHRFAALLRDRGLHCDPPGILRARSLAAIAEAAEAAPVSTTSPAAPASPASAEASRTTAEASPSAAPVAAPPEAARVTPAAFPLVSLTEEELAAVVDAVPGGAANLQDVYPLTPMQEGMFFHHIKESAHDPYVSSGLFSFADRDCLDRFADALRAVVARHDALRTVLLADGLSGPVQAVLRQVELTVSEIELGAGSPAREQLAELVRRAPRMRLDRAPLIRLRRGRHPGTGVWHAILSLHHTIHDASSLGVLFGEIGAHMEGRADALPDPVPYRAFVEHTRRGPEDLAAAGVFFSELLGDVSEPTVLFGLHDVHGDGAQVRDVRRSLEDGLGRRIRALAGELRTSPATLFHVGWALTAAACTDRDDVVFGTVMWGRLHGPAGMESMLGSFINTLPVRFRLSGSSVRELVRQADEALHGLVRFERTPLSEARSHSGLPGADVPLFNAILNYRQMPGDNGVERLLERVGVAPLSTEVIERSNYPLTVSINDLEDAFQIDAQIHRAQDAEVVVDCLEAAMVSLVDALSDEEGAQRPARELSVLPPAMRRRELAEFAWEPVTAEITDADAERHVHDWFEEVARQVPDAVAVCCADRTLTYGELNARANRLARHLREQGVGHESLVALCLPRSEWLVVCALAVLKAGGAYVPLDPTAPPERLGHVLTDSAPRVVLVDGALPDGLEAGTAVVVDVPGDADRWAQLPDSDPEPVPGASPGDLAYVIYTSGSTGLPKGVMVEHRNVARFFLAAQEWFGYREGDVWTLFHSIAFDFTVWEMWGALLHRGRLVVVTQDVARSPADFYTLLCEEGVTVLGQTPTGFGQLIAAQGEDGAPHQVRTVLLGGEELDASPLAPWFRRPVNDGTTLVNMWGTTETTVVSTYREVVEPDTRLTTRPIGRPLPGMSVYVLDRYGDPVPTGAVGELVIGGEIVARGYLNRAELSAERFVADPYCDAPGARMYRTGDLGRRLPDGTLEFLGRNDGQVKIRGYRIELGEIATRLNEHPAVAEARVVVRGRGDDRRLVGYVVPARGAVPQPHRPDERELKEELDAALRAALPSYMAPSGYVLLDELPLTGNGKLDTAALPEPELPQRSGEPDSAARTPTEKVVCEVWAELLGTDTGHLGMDSNFFSMGGNSLLVTRMINMIKQRTGVELRVQTVFAAEQLSVLAAEVERGLPDTGPAAALDLTALSESISLVQGLSDAEVDALDLGSALPDTQS</sequence>
<feature type="compositionally biased region" description="Basic and acidic residues" evidence="7">
    <location>
        <begin position="644"/>
        <end position="663"/>
    </location>
</feature>
<dbReference type="InterPro" id="IPR054514">
    <property type="entry name" value="RhiE-like_linker"/>
</dbReference>
<dbReference type="GO" id="GO:0031177">
    <property type="term" value="F:phosphopantetheine binding"/>
    <property type="evidence" value="ECO:0007669"/>
    <property type="project" value="InterPro"/>
</dbReference>
<dbReference type="GO" id="GO:0008610">
    <property type="term" value="P:lipid biosynthetic process"/>
    <property type="evidence" value="ECO:0007669"/>
    <property type="project" value="UniProtKB-ARBA"/>
</dbReference>
<evidence type="ECO:0000256" key="7">
    <source>
        <dbReference type="SAM" id="MobiDB-lite"/>
    </source>
</evidence>
<dbReference type="RefSeq" id="WP_069990437.1">
    <property type="nucleotide sequence ID" value="NZ_LJGV01000021.1"/>
</dbReference>
<dbReference type="PANTHER" id="PTHR45527">
    <property type="entry name" value="NONRIBOSOMAL PEPTIDE SYNTHETASE"/>
    <property type="match status" value="1"/>
</dbReference>
<dbReference type="SMART" id="SM00823">
    <property type="entry name" value="PKS_PP"/>
    <property type="match status" value="1"/>
</dbReference>
<dbReference type="FunFam" id="3.40.50.12780:FF:000012">
    <property type="entry name" value="Non-ribosomal peptide synthetase"/>
    <property type="match status" value="1"/>
</dbReference>
<dbReference type="InterPro" id="IPR006162">
    <property type="entry name" value="Ppantetheine_attach_site"/>
</dbReference>
<dbReference type="CDD" id="cd19544">
    <property type="entry name" value="E-C_NRPS"/>
    <property type="match status" value="1"/>
</dbReference>
<dbReference type="Gene3D" id="3.30.559.30">
    <property type="entry name" value="Nonribosomal peptide synthetase, condensation domain"/>
    <property type="match status" value="1"/>
</dbReference>
<dbReference type="Pfam" id="PF02801">
    <property type="entry name" value="Ketoacyl-synt_C"/>
    <property type="match status" value="1"/>
</dbReference>
<dbReference type="InterPro" id="IPR025110">
    <property type="entry name" value="AMP-bd_C"/>
</dbReference>
<dbReference type="NCBIfam" id="TIGR01733">
    <property type="entry name" value="AA-adenyl-dom"/>
    <property type="match status" value="1"/>
</dbReference>
<dbReference type="InterPro" id="IPR014031">
    <property type="entry name" value="Ketoacyl_synth_C"/>
</dbReference>
<dbReference type="Pfam" id="PF22336">
    <property type="entry name" value="RhiE-like_linker"/>
    <property type="match status" value="1"/>
</dbReference>
<dbReference type="PROSITE" id="PS00455">
    <property type="entry name" value="AMP_BINDING"/>
    <property type="match status" value="1"/>
</dbReference>
<feature type="region of interest" description="Disordered" evidence="7">
    <location>
        <begin position="1768"/>
        <end position="1793"/>
    </location>
</feature>
<evidence type="ECO:0000256" key="3">
    <source>
        <dbReference type="ARBA" id="ARBA00022450"/>
    </source>
</evidence>